<dbReference type="InterPro" id="IPR025487">
    <property type="entry name" value="DUF4379"/>
</dbReference>
<evidence type="ECO:0000259" key="2">
    <source>
        <dbReference type="Pfam" id="PF14311"/>
    </source>
</evidence>
<dbReference type="Pfam" id="PF14311">
    <property type="entry name" value="DUF4379"/>
    <property type="match status" value="1"/>
</dbReference>
<gene>
    <name evidence="3" type="ORF">H6A12_10150</name>
</gene>
<reference evidence="3" key="1">
    <citation type="submission" date="2020-08" db="EMBL/GenBank/DDBJ databases">
        <authorList>
            <person name="Cejkova D."/>
            <person name="Kubasova T."/>
            <person name="Jahodarova E."/>
            <person name="Rychlik I."/>
        </authorList>
    </citation>
    <scope>NUCLEOTIDE SEQUENCE</scope>
    <source>
        <strain evidence="3">An559</strain>
    </source>
</reference>
<accession>A0A938X8V3</accession>
<keyword evidence="4" id="KW-1185">Reference proteome</keyword>
<protein>
    <submittedName>
        <fullName evidence="3">Zinc-ribbon domain-containing protein</fullName>
    </submittedName>
</protein>
<dbReference type="RefSeq" id="WP_204447522.1">
    <property type="nucleotide sequence ID" value="NZ_JACJKY010000018.1"/>
</dbReference>
<dbReference type="EMBL" id="JACJKY010000018">
    <property type="protein sequence ID" value="MBM6921517.1"/>
    <property type="molecule type" value="Genomic_DNA"/>
</dbReference>
<feature type="domain" description="Treble clef zinc finger" evidence="2">
    <location>
        <begin position="15"/>
        <end position="70"/>
    </location>
</feature>
<evidence type="ECO:0000313" key="3">
    <source>
        <dbReference type="EMBL" id="MBM6921517.1"/>
    </source>
</evidence>
<reference evidence="3" key="2">
    <citation type="journal article" date="2021" name="Sci. Rep.">
        <title>The distribution of antibiotic resistance genes in chicken gut microbiota commensals.</title>
        <authorList>
            <person name="Juricova H."/>
            <person name="Matiasovicova J."/>
            <person name="Kubasova T."/>
            <person name="Cejkova D."/>
            <person name="Rychlik I."/>
        </authorList>
    </citation>
    <scope>NUCLEOTIDE SEQUENCE</scope>
    <source>
        <strain evidence="3">An559</strain>
    </source>
</reference>
<feature type="region of interest" description="Disordered" evidence="1">
    <location>
        <begin position="1"/>
        <end position="31"/>
    </location>
</feature>
<comment type="caution">
    <text evidence="3">The sequence shown here is derived from an EMBL/GenBank/DDBJ whole genome shotgun (WGS) entry which is preliminary data.</text>
</comment>
<dbReference type="PANTHER" id="PTHR37317">
    <property type="entry name" value="BLR8090 PROTEIN"/>
    <property type="match status" value="1"/>
</dbReference>
<name>A0A938X8V3_9FIRM</name>
<dbReference type="AlphaFoldDB" id="A0A938X8V3"/>
<sequence length="97" mass="11104">MIKGKNDLATLSPHLAKEWHPTENGNLKPEDITVGSNKEVWWLCPEGHFYLMAVNQQAKRNYGCPYCSGHRALKGVNDLATTYPDLVQEWNYEKTQI</sequence>
<dbReference type="Proteomes" id="UP000774750">
    <property type="component" value="Unassembled WGS sequence"/>
</dbReference>
<evidence type="ECO:0000256" key="1">
    <source>
        <dbReference type="SAM" id="MobiDB-lite"/>
    </source>
</evidence>
<dbReference type="PANTHER" id="PTHR37317:SF1">
    <property type="entry name" value="ZINC-RIBBON DOMAIN-CONTAINING PROTEIN-RELATED"/>
    <property type="match status" value="1"/>
</dbReference>
<proteinExistence type="predicted"/>
<evidence type="ECO:0000313" key="4">
    <source>
        <dbReference type="Proteomes" id="UP000774750"/>
    </source>
</evidence>
<organism evidence="3 4">
    <name type="scientific">Merdimmobilis hominis</name>
    <dbReference type="NCBI Taxonomy" id="2897707"/>
    <lineage>
        <taxon>Bacteria</taxon>
        <taxon>Bacillati</taxon>
        <taxon>Bacillota</taxon>
        <taxon>Clostridia</taxon>
        <taxon>Eubacteriales</taxon>
        <taxon>Oscillospiraceae</taxon>
        <taxon>Merdimmobilis</taxon>
    </lineage>
</organism>